<evidence type="ECO:0000313" key="2">
    <source>
        <dbReference type="Proteomes" id="UP000199620"/>
    </source>
</evidence>
<name>A0ABY0WEU6_9PSED</name>
<protein>
    <submittedName>
        <fullName evidence="1">Aspartyl-tRNA(Asn)/glutamyl-tRNA(Gln) amidotransferase subunit A</fullName>
    </submittedName>
</protein>
<accession>A0ABY0WEU6</accession>
<keyword evidence="2" id="KW-1185">Reference proteome</keyword>
<dbReference type="SUPFAM" id="SSF75304">
    <property type="entry name" value="Amidase signature (AS) enzymes"/>
    <property type="match status" value="1"/>
</dbReference>
<reference evidence="1 2" key="1">
    <citation type="submission" date="2016-10" db="EMBL/GenBank/DDBJ databases">
        <authorList>
            <person name="Varghese N."/>
            <person name="Submissions S."/>
        </authorList>
    </citation>
    <scope>NUCLEOTIDE SEQUENCE [LARGE SCALE GENOMIC DNA]</scope>
    <source>
        <strain evidence="1 2">BS2771</strain>
    </source>
</reference>
<dbReference type="Gene3D" id="3.90.1300.10">
    <property type="entry name" value="Amidase signature (AS) domain"/>
    <property type="match status" value="1"/>
</dbReference>
<dbReference type="InterPro" id="IPR036928">
    <property type="entry name" value="AS_sf"/>
</dbReference>
<sequence>MEDKCRKTLRPCVPCPVGVHSVFHGFDHSVCKPSAPSGLANTVGISRGCIEFQSSAAPVGVATTLTTVQGPRFDIPGPMMKTVRDPSLSLIALSGLDPAGQVMMEVPPIMDNRSAKSAPVLATWRIGFADEYLRNGVRETVEHSNGFLQALEVLKVAGAEVLPVMAQLPDAAAYFTQASSNEIDERVSEHRLDALVSDGQSPAFHGFCKTGYPGVCQIFNDATDGSHVVLWFYGARWARDSLSALVRAYQQAMQAAHGNVPAR</sequence>
<organism evidence="1 2">
    <name type="scientific">Pseudomonas brenneri</name>
    <dbReference type="NCBI Taxonomy" id="129817"/>
    <lineage>
        <taxon>Bacteria</taxon>
        <taxon>Pseudomonadati</taxon>
        <taxon>Pseudomonadota</taxon>
        <taxon>Gammaproteobacteria</taxon>
        <taxon>Pseudomonadales</taxon>
        <taxon>Pseudomonadaceae</taxon>
        <taxon>Pseudomonas</taxon>
    </lineage>
</organism>
<dbReference type="EMBL" id="LT629800">
    <property type="protein sequence ID" value="SDV01597.1"/>
    <property type="molecule type" value="Genomic_DNA"/>
</dbReference>
<proteinExistence type="predicted"/>
<evidence type="ECO:0000313" key="1">
    <source>
        <dbReference type="EMBL" id="SDV01597.1"/>
    </source>
</evidence>
<gene>
    <name evidence="1" type="ORF">SAMN04490181_3081</name>
</gene>
<dbReference type="Proteomes" id="UP000199620">
    <property type="component" value="Chromosome I"/>
</dbReference>